<evidence type="ECO:0000313" key="1">
    <source>
        <dbReference type="EMBL" id="TDV23503.1"/>
    </source>
</evidence>
<dbReference type="RefSeq" id="WP_134110899.1">
    <property type="nucleotide sequence ID" value="NZ_SOCN01000002.1"/>
</dbReference>
<organism evidence="1 2">
    <name type="scientific">Mycoplasmopsis mustelae</name>
    <dbReference type="NCBI Taxonomy" id="171289"/>
    <lineage>
        <taxon>Bacteria</taxon>
        <taxon>Bacillati</taxon>
        <taxon>Mycoplasmatota</taxon>
        <taxon>Mycoplasmoidales</taxon>
        <taxon>Metamycoplasmataceae</taxon>
        <taxon>Mycoplasmopsis</taxon>
    </lineage>
</organism>
<keyword evidence="2" id="KW-1185">Reference proteome</keyword>
<dbReference type="AlphaFoldDB" id="A0A4R7UEE1"/>
<sequence>MNEPILAVKYSKAEIKDVFDGLKTKYGQKLDTFLSSPQTMNFLKTKGEIIKQKTQQTVPDSSFSKRPRTKGQHLKDVIKIWTWQPKNSKMKFIAVGVNKDETTKAERTGYYVAIAGRRKGKGGNYINFKYSKKQTKKEALRKAYKETWGNGSKPTAEYINKILLPELNKNGA</sequence>
<gene>
    <name evidence="1" type="ORF">BCF59_0492</name>
</gene>
<accession>A0A4R7UEE1</accession>
<comment type="caution">
    <text evidence="1">The sequence shown here is derived from an EMBL/GenBank/DDBJ whole genome shotgun (WGS) entry which is preliminary data.</text>
</comment>
<dbReference type="EMBL" id="SOCN01000002">
    <property type="protein sequence ID" value="TDV23503.1"/>
    <property type="molecule type" value="Genomic_DNA"/>
</dbReference>
<proteinExistence type="predicted"/>
<evidence type="ECO:0000313" key="2">
    <source>
        <dbReference type="Proteomes" id="UP000295757"/>
    </source>
</evidence>
<dbReference type="Proteomes" id="UP000295757">
    <property type="component" value="Unassembled WGS sequence"/>
</dbReference>
<name>A0A4R7UEE1_9BACT</name>
<reference evidence="1 2" key="1">
    <citation type="submission" date="2019-03" db="EMBL/GenBank/DDBJ databases">
        <title>Genomic Encyclopedia of Archaeal and Bacterial Type Strains, Phase II (KMG-II): from individual species to whole genera.</title>
        <authorList>
            <person name="Goeker M."/>
        </authorList>
    </citation>
    <scope>NUCLEOTIDE SEQUENCE [LARGE SCALE GENOMIC DNA]</scope>
    <source>
        <strain evidence="1 2">ATCC 35214</strain>
    </source>
</reference>
<protein>
    <submittedName>
        <fullName evidence="1">Uncharacterized protein</fullName>
    </submittedName>
</protein>